<organism evidence="5 6">
    <name type="scientific">Cohnella nanjingensis</name>
    <dbReference type="NCBI Taxonomy" id="1387779"/>
    <lineage>
        <taxon>Bacteria</taxon>
        <taxon>Bacillati</taxon>
        <taxon>Bacillota</taxon>
        <taxon>Bacilli</taxon>
        <taxon>Bacillales</taxon>
        <taxon>Paenibacillaceae</taxon>
        <taxon>Cohnella</taxon>
    </lineage>
</organism>
<evidence type="ECO:0000256" key="1">
    <source>
        <dbReference type="ARBA" id="ARBA00005278"/>
    </source>
</evidence>
<dbReference type="AlphaFoldDB" id="A0A7X0RV01"/>
<dbReference type="Proteomes" id="UP000547209">
    <property type="component" value="Unassembled WGS sequence"/>
</dbReference>
<feature type="region of interest" description="Disordered" evidence="3">
    <location>
        <begin position="1"/>
        <end position="75"/>
    </location>
</feature>
<feature type="transmembrane region" description="Helical" evidence="4">
    <location>
        <begin position="513"/>
        <end position="530"/>
    </location>
</feature>
<feature type="compositionally biased region" description="Basic and acidic residues" evidence="3">
    <location>
        <begin position="60"/>
        <end position="75"/>
    </location>
</feature>
<gene>
    <name evidence="5" type="ORF">H7C19_26315</name>
</gene>
<accession>A0A7X0RV01</accession>
<keyword evidence="4" id="KW-0812">Transmembrane</keyword>
<evidence type="ECO:0000256" key="4">
    <source>
        <dbReference type="SAM" id="Phobius"/>
    </source>
</evidence>
<keyword evidence="4" id="KW-1133">Transmembrane helix</keyword>
<evidence type="ECO:0000256" key="3">
    <source>
        <dbReference type="SAM" id="MobiDB-lite"/>
    </source>
</evidence>
<evidence type="ECO:0000313" key="6">
    <source>
        <dbReference type="Proteomes" id="UP000547209"/>
    </source>
</evidence>
<dbReference type="Pfam" id="PF03323">
    <property type="entry name" value="GerA"/>
    <property type="match status" value="1"/>
</dbReference>
<dbReference type="InterPro" id="IPR004995">
    <property type="entry name" value="Spore_Ger"/>
</dbReference>
<dbReference type="PANTHER" id="PTHR22550:SF9">
    <property type="entry name" value="STAGE V SPORULATION PROTEIN AF"/>
    <property type="match status" value="1"/>
</dbReference>
<evidence type="ECO:0000256" key="2">
    <source>
        <dbReference type="ARBA" id="ARBA00023136"/>
    </source>
</evidence>
<feature type="transmembrane region" description="Helical" evidence="4">
    <location>
        <begin position="356"/>
        <end position="375"/>
    </location>
</feature>
<keyword evidence="6" id="KW-1185">Reference proteome</keyword>
<dbReference type="EMBL" id="JACJVP010000044">
    <property type="protein sequence ID" value="MBB6674202.1"/>
    <property type="molecule type" value="Genomic_DNA"/>
</dbReference>
<dbReference type="PANTHER" id="PTHR22550">
    <property type="entry name" value="SPORE GERMINATION PROTEIN"/>
    <property type="match status" value="1"/>
</dbReference>
<feature type="compositionally biased region" description="Basic and acidic residues" evidence="3">
    <location>
        <begin position="28"/>
        <end position="41"/>
    </location>
</feature>
<feature type="transmembrane region" description="Helical" evidence="4">
    <location>
        <begin position="478"/>
        <end position="501"/>
    </location>
</feature>
<dbReference type="InterPro" id="IPR050768">
    <property type="entry name" value="UPF0353/GerABKA_families"/>
</dbReference>
<name>A0A7X0RV01_9BACL</name>
<reference evidence="5 6" key="1">
    <citation type="submission" date="2020-08" db="EMBL/GenBank/DDBJ databases">
        <title>Cohnella phylogeny.</title>
        <authorList>
            <person name="Dunlap C."/>
        </authorList>
    </citation>
    <scope>NUCLEOTIDE SEQUENCE [LARGE SCALE GENOMIC DNA]</scope>
    <source>
        <strain evidence="5 6">DSM 28246</strain>
    </source>
</reference>
<dbReference type="PIRSF" id="PIRSF005690">
    <property type="entry name" value="GerBA"/>
    <property type="match status" value="1"/>
</dbReference>
<protein>
    <submittedName>
        <fullName evidence="5">Spore germination protein</fullName>
    </submittedName>
</protein>
<feature type="transmembrane region" description="Helical" evidence="4">
    <location>
        <begin position="424"/>
        <end position="445"/>
    </location>
</feature>
<sequence>MDMNEPDPPQSSSHPGADPSGESPEEGEERRSRVEPGEEATKPGSRRRSRGKPAASAGDASKKAKAEPKPDDRIAPEIDGWLEQLRDRLGLDTNFDVQVREMTFGEHRTGLLFLSCLSKDASLTEILKRLTYLEPGNISHDALESFFTHYIPTVQIRKSESFDEMINDVLMGNAAFYVDGEPRVLLFDAKQYPGRNPDEPVLEKVVRGSKDGFTESILTNVGLIRRRLRDPNLRFEIMKVGDRTQTDVAIAYINDIADQELVEAVRDKIKAVKIDGIPLGDKQLEEMTVKTNWNPFPLVRYSERPDVVSAHLLNGSVTVLVDTSPSVILLPTTYFDLVQHAEENRQNPFIGTYLRWVRFFGVLASIFLLPLWYMYAESPHLRPHWLWFLGAEKTGDLPLILQFLMVEIGVDLMRLAAVHTPSPLVTAMSLVSAILIGDIAVKTGLFINEVILYMAVAAIGMFATPSYELGLANRIVRLALLLATFLFQMQGFVVCATAIFISMAFVRSYNAPYLWPFLPFNGPAMLNVIFRRPLPRNLRRPSLNRTKQNNKQPV</sequence>
<dbReference type="GO" id="GO:0016020">
    <property type="term" value="C:membrane"/>
    <property type="evidence" value="ECO:0007669"/>
    <property type="project" value="InterPro"/>
</dbReference>
<evidence type="ECO:0000313" key="5">
    <source>
        <dbReference type="EMBL" id="MBB6674202.1"/>
    </source>
</evidence>
<feature type="transmembrane region" description="Helical" evidence="4">
    <location>
        <begin position="451"/>
        <end position="471"/>
    </location>
</feature>
<keyword evidence="2 4" id="KW-0472">Membrane</keyword>
<comment type="similarity">
    <text evidence="1">Belongs to the GerABKA family.</text>
</comment>
<dbReference type="GO" id="GO:0009847">
    <property type="term" value="P:spore germination"/>
    <property type="evidence" value="ECO:0007669"/>
    <property type="project" value="InterPro"/>
</dbReference>
<comment type="caution">
    <text evidence="5">The sequence shown here is derived from an EMBL/GenBank/DDBJ whole genome shotgun (WGS) entry which is preliminary data.</text>
</comment>
<proteinExistence type="inferred from homology"/>